<evidence type="ECO:0000256" key="6">
    <source>
        <dbReference type="SAM" id="Phobius"/>
    </source>
</evidence>
<comment type="similarity">
    <text evidence="2">Belongs to the TMEM170 family.</text>
</comment>
<comment type="subcellular location">
    <subcellularLocation>
        <location evidence="1">Membrane</location>
        <topology evidence="1">Multi-pass membrane protein</topology>
    </subcellularLocation>
</comment>
<feature type="transmembrane region" description="Helical" evidence="6">
    <location>
        <begin position="77"/>
        <end position="110"/>
    </location>
</feature>
<reference evidence="8" key="1">
    <citation type="journal article" date="2015" name="BMC Genomics">
        <title>Genomic and transcriptomic analysis of the endophytic fungus Pestalotiopsis fici reveals its lifestyle and high potential for synthesis of natural products.</title>
        <authorList>
            <person name="Wang X."/>
            <person name="Zhang X."/>
            <person name="Liu L."/>
            <person name="Xiang M."/>
            <person name="Wang W."/>
            <person name="Sun X."/>
            <person name="Che Y."/>
            <person name="Guo L."/>
            <person name="Liu G."/>
            <person name="Guo L."/>
            <person name="Wang C."/>
            <person name="Yin W.B."/>
            <person name="Stadler M."/>
            <person name="Zhang X."/>
            <person name="Liu X."/>
        </authorList>
    </citation>
    <scope>NUCLEOTIDE SEQUENCE [LARGE SCALE GENOMIC DNA]</scope>
    <source>
        <strain evidence="8">W106-1 / CGMCC3.15140</strain>
    </source>
</reference>
<evidence type="ECO:0000313" key="7">
    <source>
        <dbReference type="EMBL" id="ETS79961.1"/>
    </source>
</evidence>
<feature type="transmembrane region" description="Helical" evidence="6">
    <location>
        <begin position="44"/>
        <end position="65"/>
    </location>
</feature>
<dbReference type="STRING" id="1229662.W3X459"/>
<keyword evidence="4 6" id="KW-1133">Transmembrane helix</keyword>
<evidence type="ECO:0000256" key="1">
    <source>
        <dbReference type="ARBA" id="ARBA00004141"/>
    </source>
</evidence>
<dbReference type="EMBL" id="KI912113">
    <property type="protein sequence ID" value="ETS79961.1"/>
    <property type="molecule type" value="Genomic_DNA"/>
</dbReference>
<keyword evidence="8" id="KW-1185">Reference proteome</keyword>
<protein>
    <recommendedName>
        <fullName evidence="9">Integral membrane protein</fullName>
    </recommendedName>
</protein>
<dbReference type="AlphaFoldDB" id="W3X459"/>
<dbReference type="Pfam" id="PF10190">
    <property type="entry name" value="Tmemb_170"/>
    <property type="match status" value="1"/>
</dbReference>
<dbReference type="PANTHER" id="PTHR22779:SF6">
    <property type="entry name" value="SD17342P"/>
    <property type="match status" value="1"/>
</dbReference>
<dbReference type="Proteomes" id="UP000030651">
    <property type="component" value="Unassembled WGS sequence"/>
</dbReference>
<dbReference type="PANTHER" id="PTHR22779">
    <property type="entry name" value="SD17342P"/>
    <property type="match status" value="1"/>
</dbReference>
<dbReference type="OMA" id="FPMQGGL"/>
<keyword evidence="5 6" id="KW-0472">Membrane</keyword>
<proteinExistence type="inferred from homology"/>
<sequence>MGQQVSTSAEGCDARRPSFPSLYWPTDTCEDAIYYLRDSWRFTLLWTLILYAIFHLGAAAVALFVQVGKHRSTWKYLWTVPIIYAITAAVEAVVAGSIVGVLIGAVYFTGKFQMSTWIPFIWGWINVLMLIVSSFTIQGGL</sequence>
<dbReference type="OrthoDB" id="2131401at2759"/>
<dbReference type="GeneID" id="19272503"/>
<dbReference type="FunCoup" id="W3X459">
    <property type="interactions" value="4"/>
</dbReference>
<dbReference type="RefSeq" id="XP_007834262.1">
    <property type="nucleotide sequence ID" value="XM_007836071.1"/>
</dbReference>
<dbReference type="HOGENOM" id="CLU_071343_1_0_1"/>
<gene>
    <name evidence="7" type="ORF">PFICI_07490</name>
</gene>
<evidence type="ECO:0000256" key="2">
    <source>
        <dbReference type="ARBA" id="ARBA00006325"/>
    </source>
</evidence>
<keyword evidence="3 6" id="KW-0812">Transmembrane</keyword>
<dbReference type="KEGG" id="pfy:PFICI_07490"/>
<evidence type="ECO:0000256" key="3">
    <source>
        <dbReference type="ARBA" id="ARBA00022692"/>
    </source>
</evidence>
<evidence type="ECO:0000256" key="5">
    <source>
        <dbReference type="ARBA" id="ARBA00023136"/>
    </source>
</evidence>
<accession>W3X459</accession>
<organism evidence="7 8">
    <name type="scientific">Pestalotiopsis fici (strain W106-1 / CGMCC3.15140)</name>
    <dbReference type="NCBI Taxonomy" id="1229662"/>
    <lineage>
        <taxon>Eukaryota</taxon>
        <taxon>Fungi</taxon>
        <taxon>Dikarya</taxon>
        <taxon>Ascomycota</taxon>
        <taxon>Pezizomycotina</taxon>
        <taxon>Sordariomycetes</taxon>
        <taxon>Xylariomycetidae</taxon>
        <taxon>Amphisphaeriales</taxon>
        <taxon>Sporocadaceae</taxon>
        <taxon>Pestalotiopsis</taxon>
    </lineage>
</organism>
<dbReference type="InParanoid" id="W3X459"/>
<evidence type="ECO:0008006" key="9">
    <source>
        <dbReference type="Google" id="ProtNLM"/>
    </source>
</evidence>
<name>W3X459_PESFW</name>
<evidence type="ECO:0000313" key="8">
    <source>
        <dbReference type="Proteomes" id="UP000030651"/>
    </source>
</evidence>
<dbReference type="GO" id="GO:0016020">
    <property type="term" value="C:membrane"/>
    <property type="evidence" value="ECO:0007669"/>
    <property type="project" value="UniProtKB-SubCell"/>
</dbReference>
<feature type="transmembrane region" description="Helical" evidence="6">
    <location>
        <begin position="116"/>
        <end position="137"/>
    </location>
</feature>
<dbReference type="eggNOG" id="ENOG502S0YM">
    <property type="taxonomic scope" value="Eukaryota"/>
</dbReference>
<evidence type="ECO:0000256" key="4">
    <source>
        <dbReference type="ARBA" id="ARBA00022989"/>
    </source>
</evidence>
<dbReference type="InterPro" id="IPR019334">
    <property type="entry name" value="TMEM170A/B/YPR153W-like"/>
</dbReference>